<dbReference type="Proteomes" id="UP001066276">
    <property type="component" value="Chromosome 5"/>
</dbReference>
<name>A0AAV7RB21_PLEWA</name>
<feature type="compositionally biased region" description="Acidic residues" evidence="1">
    <location>
        <begin position="35"/>
        <end position="49"/>
    </location>
</feature>
<evidence type="ECO:0000313" key="2">
    <source>
        <dbReference type="EMBL" id="KAJ1149017.1"/>
    </source>
</evidence>
<accession>A0AAV7RB21</accession>
<keyword evidence="3" id="KW-1185">Reference proteome</keyword>
<sequence length="93" mass="10164">MQHLSHAPDLEQISRYQRSALQSAAAIGEPACVSDQEEGSDAGGSDDDSLSVSHSETETVTPADVTHRRQITLFEWQILFTLHSLMLHMCAAV</sequence>
<dbReference type="AlphaFoldDB" id="A0AAV7RB21"/>
<protein>
    <submittedName>
        <fullName evidence="2">Uncharacterized protein</fullName>
    </submittedName>
</protein>
<comment type="caution">
    <text evidence="2">The sequence shown here is derived from an EMBL/GenBank/DDBJ whole genome shotgun (WGS) entry which is preliminary data.</text>
</comment>
<gene>
    <name evidence="2" type="ORF">NDU88_001838</name>
</gene>
<proteinExistence type="predicted"/>
<evidence type="ECO:0000313" key="3">
    <source>
        <dbReference type="Proteomes" id="UP001066276"/>
    </source>
</evidence>
<feature type="region of interest" description="Disordered" evidence="1">
    <location>
        <begin position="27"/>
        <end position="64"/>
    </location>
</feature>
<organism evidence="2 3">
    <name type="scientific">Pleurodeles waltl</name>
    <name type="common">Iberian ribbed newt</name>
    <dbReference type="NCBI Taxonomy" id="8319"/>
    <lineage>
        <taxon>Eukaryota</taxon>
        <taxon>Metazoa</taxon>
        <taxon>Chordata</taxon>
        <taxon>Craniata</taxon>
        <taxon>Vertebrata</taxon>
        <taxon>Euteleostomi</taxon>
        <taxon>Amphibia</taxon>
        <taxon>Batrachia</taxon>
        <taxon>Caudata</taxon>
        <taxon>Salamandroidea</taxon>
        <taxon>Salamandridae</taxon>
        <taxon>Pleurodelinae</taxon>
        <taxon>Pleurodeles</taxon>
    </lineage>
</organism>
<dbReference type="EMBL" id="JANPWB010000009">
    <property type="protein sequence ID" value="KAJ1149017.1"/>
    <property type="molecule type" value="Genomic_DNA"/>
</dbReference>
<reference evidence="2" key="1">
    <citation type="journal article" date="2022" name="bioRxiv">
        <title>Sequencing and chromosome-scale assembly of the giantPleurodeles waltlgenome.</title>
        <authorList>
            <person name="Brown T."/>
            <person name="Elewa A."/>
            <person name="Iarovenko S."/>
            <person name="Subramanian E."/>
            <person name="Araus A.J."/>
            <person name="Petzold A."/>
            <person name="Susuki M."/>
            <person name="Suzuki K.-i.T."/>
            <person name="Hayashi T."/>
            <person name="Toyoda A."/>
            <person name="Oliveira C."/>
            <person name="Osipova E."/>
            <person name="Leigh N.D."/>
            <person name="Simon A."/>
            <person name="Yun M.H."/>
        </authorList>
    </citation>
    <scope>NUCLEOTIDE SEQUENCE</scope>
    <source>
        <strain evidence="2">20211129_DDA</strain>
        <tissue evidence="2">Liver</tissue>
    </source>
</reference>
<evidence type="ECO:0000256" key="1">
    <source>
        <dbReference type="SAM" id="MobiDB-lite"/>
    </source>
</evidence>